<proteinExistence type="predicted"/>
<organism evidence="1 2">
    <name type="scientific">Catharanthus roseus</name>
    <name type="common">Madagascar periwinkle</name>
    <name type="synonym">Vinca rosea</name>
    <dbReference type="NCBI Taxonomy" id="4058"/>
    <lineage>
        <taxon>Eukaryota</taxon>
        <taxon>Viridiplantae</taxon>
        <taxon>Streptophyta</taxon>
        <taxon>Embryophyta</taxon>
        <taxon>Tracheophyta</taxon>
        <taxon>Spermatophyta</taxon>
        <taxon>Magnoliopsida</taxon>
        <taxon>eudicotyledons</taxon>
        <taxon>Gunneridae</taxon>
        <taxon>Pentapetalae</taxon>
        <taxon>asterids</taxon>
        <taxon>lamiids</taxon>
        <taxon>Gentianales</taxon>
        <taxon>Apocynaceae</taxon>
        <taxon>Rauvolfioideae</taxon>
        <taxon>Vinceae</taxon>
        <taxon>Catharanthinae</taxon>
        <taxon>Catharanthus</taxon>
    </lineage>
</organism>
<sequence>MENEGKMDYYSYDIINFPPPLSYSCFGQFCKENKSCSFVLDLDRKYLQHACTLTSISGRRHTMEFQVHGESIGEKLLFCYSDLLMKNSSISFLTNSSPSYLEFYFKELKLFLNAYAFYEIIVGASRDVHWVWSGLD</sequence>
<protein>
    <submittedName>
        <fullName evidence="1">Uncharacterized protein</fullName>
    </submittedName>
</protein>
<accession>A0ACC0AWW4</accession>
<name>A0ACC0AWW4_CATRO</name>
<dbReference type="Proteomes" id="UP001060085">
    <property type="component" value="Linkage Group LG05"/>
</dbReference>
<dbReference type="EMBL" id="CM044705">
    <property type="protein sequence ID" value="KAI5663938.1"/>
    <property type="molecule type" value="Genomic_DNA"/>
</dbReference>
<evidence type="ECO:0000313" key="2">
    <source>
        <dbReference type="Proteomes" id="UP001060085"/>
    </source>
</evidence>
<evidence type="ECO:0000313" key="1">
    <source>
        <dbReference type="EMBL" id="KAI5663938.1"/>
    </source>
</evidence>
<reference evidence="2" key="1">
    <citation type="journal article" date="2023" name="Nat. Plants">
        <title>Single-cell RNA sequencing provides a high-resolution roadmap for understanding the multicellular compartmentation of specialized metabolism.</title>
        <authorList>
            <person name="Sun S."/>
            <person name="Shen X."/>
            <person name="Li Y."/>
            <person name="Li Y."/>
            <person name="Wang S."/>
            <person name="Li R."/>
            <person name="Zhang H."/>
            <person name="Shen G."/>
            <person name="Guo B."/>
            <person name="Wei J."/>
            <person name="Xu J."/>
            <person name="St-Pierre B."/>
            <person name="Chen S."/>
            <person name="Sun C."/>
        </authorList>
    </citation>
    <scope>NUCLEOTIDE SEQUENCE [LARGE SCALE GENOMIC DNA]</scope>
</reference>
<keyword evidence="2" id="KW-1185">Reference proteome</keyword>
<comment type="caution">
    <text evidence="1">The sequence shown here is derived from an EMBL/GenBank/DDBJ whole genome shotgun (WGS) entry which is preliminary data.</text>
</comment>
<gene>
    <name evidence="1" type="ORF">M9H77_23261</name>
</gene>